<proteinExistence type="predicted"/>
<accession>A0A835R7A8</accession>
<dbReference type="AlphaFoldDB" id="A0A835R7A8"/>
<comment type="caution">
    <text evidence="1">The sequence shown here is derived from an EMBL/GenBank/DDBJ whole genome shotgun (WGS) entry which is preliminary data.</text>
</comment>
<reference evidence="3 4" key="1">
    <citation type="journal article" date="2020" name="Nat. Food">
        <title>A phased Vanilla planifolia genome enables genetic improvement of flavour and production.</title>
        <authorList>
            <person name="Hasing T."/>
            <person name="Tang H."/>
            <person name="Brym M."/>
            <person name="Khazi F."/>
            <person name="Huang T."/>
            <person name="Chambers A.H."/>
        </authorList>
    </citation>
    <scope>NUCLEOTIDE SEQUENCE [LARGE SCALE GENOMIC DNA]</scope>
    <source>
        <tissue evidence="1">Leaf</tissue>
    </source>
</reference>
<evidence type="ECO:0000313" key="3">
    <source>
        <dbReference type="Proteomes" id="UP000636800"/>
    </source>
</evidence>
<evidence type="ECO:0000313" key="2">
    <source>
        <dbReference type="EMBL" id="KAG0483795.1"/>
    </source>
</evidence>
<gene>
    <name evidence="2" type="ORF">HPP92_011879</name>
    <name evidence="1" type="ORF">HPP92_012210</name>
</gene>
<protein>
    <submittedName>
        <fullName evidence="1">Uncharacterized protein</fullName>
    </submittedName>
</protein>
<evidence type="ECO:0000313" key="1">
    <source>
        <dbReference type="EMBL" id="KAG0481352.1"/>
    </source>
</evidence>
<evidence type="ECO:0000313" key="4">
    <source>
        <dbReference type="Proteomes" id="UP000639772"/>
    </source>
</evidence>
<keyword evidence="3" id="KW-1185">Reference proteome</keyword>
<dbReference type="Proteomes" id="UP000636800">
    <property type="component" value="Chromosome 5"/>
</dbReference>
<sequence>MLSLPQKTASLKQQPLAKATAIMTKGVNMPKMKMYAEDEKSGEVLGCSTNGRAVARERAVCAISRRGNGGEMNGVKSYEHHMFVILE</sequence>
<organism evidence="1 3">
    <name type="scientific">Vanilla planifolia</name>
    <name type="common">Vanilla</name>
    <dbReference type="NCBI Taxonomy" id="51239"/>
    <lineage>
        <taxon>Eukaryota</taxon>
        <taxon>Viridiplantae</taxon>
        <taxon>Streptophyta</taxon>
        <taxon>Embryophyta</taxon>
        <taxon>Tracheophyta</taxon>
        <taxon>Spermatophyta</taxon>
        <taxon>Magnoliopsida</taxon>
        <taxon>Liliopsida</taxon>
        <taxon>Asparagales</taxon>
        <taxon>Orchidaceae</taxon>
        <taxon>Vanilloideae</taxon>
        <taxon>Vanilleae</taxon>
        <taxon>Vanilla</taxon>
    </lineage>
</organism>
<dbReference type="EMBL" id="JADCNM010000005">
    <property type="protein sequence ID" value="KAG0483795.1"/>
    <property type="molecule type" value="Genomic_DNA"/>
</dbReference>
<dbReference type="EMBL" id="JADCNL010000005">
    <property type="protein sequence ID" value="KAG0481352.1"/>
    <property type="molecule type" value="Genomic_DNA"/>
</dbReference>
<dbReference type="Proteomes" id="UP000639772">
    <property type="component" value="Unassembled WGS sequence"/>
</dbReference>
<name>A0A835R7A8_VANPL</name>